<dbReference type="Proteomes" id="UP000298030">
    <property type="component" value="Unassembled WGS sequence"/>
</dbReference>
<gene>
    <name evidence="1" type="ORF">FA13DRAFT_113037</name>
</gene>
<comment type="caution">
    <text evidence="1">The sequence shown here is derived from an EMBL/GenBank/DDBJ whole genome shotgun (WGS) entry which is preliminary data.</text>
</comment>
<protein>
    <submittedName>
        <fullName evidence="1">Uncharacterized protein</fullName>
    </submittedName>
</protein>
<evidence type="ECO:0000313" key="1">
    <source>
        <dbReference type="EMBL" id="TEB33806.1"/>
    </source>
</evidence>
<dbReference type="EMBL" id="QPFP01000011">
    <property type="protein sequence ID" value="TEB33806.1"/>
    <property type="molecule type" value="Genomic_DNA"/>
</dbReference>
<evidence type="ECO:0000313" key="2">
    <source>
        <dbReference type="Proteomes" id="UP000298030"/>
    </source>
</evidence>
<keyword evidence="2" id="KW-1185">Reference proteome</keyword>
<dbReference type="AlphaFoldDB" id="A0A4Y7TI12"/>
<reference evidence="1 2" key="1">
    <citation type="journal article" date="2019" name="Nat. Ecol. Evol.">
        <title>Megaphylogeny resolves global patterns of mushroom evolution.</title>
        <authorList>
            <person name="Varga T."/>
            <person name="Krizsan K."/>
            <person name="Foldi C."/>
            <person name="Dima B."/>
            <person name="Sanchez-Garcia M."/>
            <person name="Sanchez-Ramirez S."/>
            <person name="Szollosi G.J."/>
            <person name="Szarkandi J.G."/>
            <person name="Papp V."/>
            <person name="Albert L."/>
            <person name="Andreopoulos W."/>
            <person name="Angelini C."/>
            <person name="Antonin V."/>
            <person name="Barry K.W."/>
            <person name="Bougher N.L."/>
            <person name="Buchanan P."/>
            <person name="Buyck B."/>
            <person name="Bense V."/>
            <person name="Catcheside P."/>
            <person name="Chovatia M."/>
            <person name="Cooper J."/>
            <person name="Damon W."/>
            <person name="Desjardin D."/>
            <person name="Finy P."/>
            <person name="Geml J."/>
            <person name="Haridas S."/>
            <person name="Hughes K."/>
            <person name="Justo A."/>
            <person name="Karasinski D."/>
            <person name="Kautmanova I."/>
            <person name="Kiss B."/>
            <person name="Kocsube S."/>
            <person name="Kotiranta H."/>
            <person name="LaButti K.M."/>
            <person name="Lechner B.E."/>
            <person name="Liimatainen K."/>
            <person name="Lipzen A."/>
            <person name="Lukacs Z."/>
            <person name="Mihaltcheva S."/>
            <person name="Morgado L.N."/>
            <person name="Niskanen T."/>
            <person name="Noordeloos M.E."/>
            <person name="Ohm R.A."/>
            <person name="Ortiz-Santana B."/>
            <person name="Ovrebo C."/>
            <person name="Racz N."/>
            <person name="Riley R."/>
            <person name="Savchenko A."/>
            <person name="Shiryaev A."/>
            <person name="Soop K."/>
            <person name="Spirin V."/>
            <person name="Szebenyi C."/>
            <person name="Tomsovsky M."/>
            <person name="Tulloss R.E."/>
            <person name="Uehling J."/>
            <person name="Grigoriev I.V."/>
            <person name="Vagvolgyi C."/>
            <person name="Papp T."/>
            <person name="Martin F.M."/>
            <person name="Miettinen O."/>
            <person name="Hibbett D.S."/>
            <person name="Nagy L.G."/>
        </authorList>
    </citation>
    <scope>NUCLEOTIDE SEQUENCE [LARGE SCALE GENOMIC DNA]</scope>
    <source>
        <strain evidence="1 2">FP101781</strain>
    </source>
</reference>
<sequence>MAWKRSHRTYYSKWVGAVRVSRDRHSLCVEWPGPTIYTDILMTSPDPKLATQWIRTMTRLPLPKWPAWLLTLFLESEEGQGEHILRPLASLISIPSLAGGHYLSYALYHKSLIDFLCDEARRPKHLYGEAKGVLVVAKAWLHLMTKKRPVTPLTESEEKTLFNSLTHIGAVFLLTTVFGMQKRTSSFVTYTGGRAKCSKKIWAIRPRTT</sequence>
<proteinExistence type="predicted"/>
<name>A0A4Y7TI12_COPMI</name>
<organism evidence="1 2">
    <name type="scientific">Coprinellus micaceus</name>
    <name type="common">Glistening ink-cap mushroom</name>
    <name type="synonym">Coprinus micaceus</name>
    <dbReference type="NCBI Taxonomy" id="71717"/>
    <lineage>
        <taxon>Eukaryota</taxon>
        <taxon>Fungi</taxon>
        <taxon>Dikarya</taxon>
        <taxon>Basidiomycota</taxon>
        <taxon>Agaricomycotina</taxon>
        <taxon>Agaricomycetes</taxon>
        <taxon>Agaricomycetidae</taxon>
        <taxon>Agaricales</taxon>
        <taxon>Agaricineae</taxon>
        <taxon>Psathyrellaceae</taxon>
        <taxon>Coprinellus</taxon>
    </lineage>
</organism>
<accession>A0A4Y7TI12</accession>